<keyword evidence="4 7" id="KW-0812">Transmembrane</keyword>
<evidence type="ECO:0000256" key="4">
    <source>
        <dbReference type="ARBA" id="ARBA00022692"/>
    </source>
</evidence>
<keyword evidence="3" id="KW-1003">Cell membrane</keyword>
<dbReference type="GO" id="GO:0005886">
    <property type="term" value="C:plasma membrane"/>
    <property type="evidence" value="ECO:0007669"/>
    <property type="project" value="UniProtKB-SubCell"/>
</dbReference>
<reference evidence="9" key="1">
    <citation type="submission" date="2022-01" db="EMBL/GenBank/DDBJ databases">
        <title>Novel species in genus Dyadobacter.</title>
        <authorList>
            <person name="Ma C."/>
        </authorList>
    </citation>
    <scope>NUCLEOTIDE SEQUENCE</scope>
    <source>
        <strain evidence="9">CY357</strain>
    </source>
</reference>
<feature type="domain" description="YetF C-terminal" evidence="8">
    <location>
        <begin position="102"/>
        <end position="175"/>
    </location>
</feature>
<dbReference type="Proteomes" id="UP001139411">
    <property type="component" value="Unassembled WGS sequence"/>
</dbReference>
<comment type="similarity">
    <text evidence="2">Belongs to the UPF0702 family.</text>
</comment>
<sequence>MKKEDIQPWDWQRILFGEAPPEFLVEVFVRTFIIYIALLIIVRLMGKRMGGQLTVSELAVMVTLGAIVSPAMQIPQLGVLMGILILICALIFQRGLNLTETKSPAFEKISQGETQLLVKDGRIQLDQMAAAKVSRQQLFSALRSENVYNLGDTGRVYLEACGIFSIYKTKEPAAGLPIFPPTDDAVNGYAQEMVENSRACATCGNVTNSADEDEACLICTAKTWISATISVKSQLADS</sequence>
<evidence type="ECO:0000256" key="5">
    <source>
        <dbReference type="ARBA" id="ARBA00022989"/>
    </source>
</evidence>
<organism evidence="9 10">
    <name type="scientific">Dyadobacter chenhuakuii</name>
    <dbReference type="NCBI Taxonomy" id="2909339"/>
    <lineage>
        <taxon>Bacteria</taxon>
        <taxon>Pseudomonadati</taxon>
        <taxon>Bacteroidota</taxon>
        <taxon>Cytophagia</taxon>
        <taxon>Cytophagales</taxon>
        <taxon>Spirosomataceae</taxon>
        <taxon>Dyadobacter</taxon>
    </lineage>
</organism>
<evidence type="ECO:0000256" key="6">
    <source>
        <dbReference type="ARBA" id="ARBA00023136"/>
    </source>
</evidence>
<dbReference type="AlphaFoldDB" id="A0A9X1QA68"/>
<evidence type="ECO:0000256" key="1">
    <source>
        <dbReference type="ARBA" id="ARBA00004651"/>
    </source>
</evidence>
<protein>
    <submittedName>
        <fullName evidence="9">DUF421 domain-containing protein</fullName>
    </submittedName>
</protein>
<name>A0A9X1QA68_9BACT</name>
<dbReference type="Gene3D" id="3.30.240.20">
    <property type="entry name" value="bsu07140 like domains"/>
    <property type="match status" value="1"/>
</dbReference>
<feature type="transmembrane region" description="Helical" evidence="7">
    <location>
        <begin position="23"/>
        <end position="42"/>
    </location>
</feature>
<proteinExistence type="inferred from homology"/>
<evidence type="ECO:0000256" key="3">
    <source>
        <dbReference type="ARBA" id="ARBA00022475"/>
    </source>
</evidence>
<comment type="caution">
    <text evidence="9">The sequence shown here is derived from an EMBL/GenBank/DDBJ whole genome shotgun (WGS) entry which is preliminary data.</text>
</comment>
<keyword evidence="6 7" id="KW-0472">Membrane</keyword>
<evidence type="ECO:0000259" key="8">
    <source>
        <dbReference type="Pfam" id="PF04239"/>
    </source>
</evidence>
<comment type="subcellular location">
    <subcellularLocation>
        <location evidence="1">Cell membrane</location>
        <topology evidence="1">Multi-pass membrane protein</topology>
    </subcellularLocation>
</comment>
<dbReference type="PANTHER" id="PTHR34582">
    <property type="entry name" value="UPF0702 TRANSMEMBRANE PROTEIN YCAP"/>
    <property type="match status" value="1"/>
</dbReference>
<dbReference type="Pfam" id="PF04239">
    <property type="entry name" value="DUF421"/>
    <property type="match status" value="1"/>
</dbReference>
<gene>
    <name evidence="9" type="ORF">L0661_02735</name>
</gene>
<dbReference type="EMBL" id="JAKFFV010000002">
    <property type="protein sequence ID" value="MCF2497206.1"/>
    <property type="molecule type" value="Genomic_DNA"/>
</dbReference>
<evidence type="ECO:0000256" key="2">
    <source>
        <dbReference type="ARBA" id="ARBA00006448"/>
    </source>
</evidence>
<evidence type="ECO:0000313" key="10">
    <source>
        <dbReference type="Proteomes" id="UP001139411"/>
    </source>
</evidence>
<evidence type="ECO:0000256" key="7">
    <source>
        <dbReference type="SAM" id="Phobius"/>
    </source>
</evidence>
<accession>A0A9X1QA68</accession>
<dbReference type="InterPro" id="IPR023090">
    <property type="entry name" value="UPF0702_alpha/beta_dom_sf"/>
</dbReference>
<feature type="transmembrane region" description="Helical" evidence="7">
    <location>
        <begin position="49"/>
        <end position="68"/>
    </location>
</feature>
<dbReference type="RefSeq" id="WP_235176698.1">
    <property type="nucleotide sequence ID" value="NZ_JAKFFV010000002.1"/>
</dbReference>
<evidence type="ECO:0000313" key="9">
    <source>
        <dbReference type="EMBL" id="MCF2497206.1"/>
    </source>
</evidence>
<dbReference type="InterPro" id="IPR007353">
    <property type="entry name" value="DUF421"/>
</dbReference>
<keyword evidence="5 7" id="KW-1133">Transmembrane helix</keyword>
<dbReference type="PANTHER" id="PTHR34582:SF6">
    <property type="entry name" value="UPF0702 TRANSMEMBRANE PROTEIN YCAP"/>
    <property type="match status" value="1"/>
</dbReference>
<feature type="transmembrane region" description="Helical" evidence="7">
    <location>
        <begin position="74"/>
        <end position="92"/>
    </location>
</feature>